<accession>A0A938XZZ4</accession>
<reference evidence="1" key="1">
    <citation type="submission" date="2021-01" db="EMBL/GenBank/DDBJ databases">
        <title>Novel species in genus Nocardioides.</title>
        <authorList>
            <person name="Zhang G."/>
        </authorList>
    </citation>
    <scope>NUCLEOTIDE SEQUENCE</scope>
    <source>
        <strain evidence="1">Zg-536</strain>
    </source>
</reference>
<sequence length="28" mass="2806">MMWLLLGSGLVAAGAGGVGYGRRRQSAA</sequence>
<evidence type="ECO:0008006" key="3">
    <source>
        <dbReference type="Google" id="ProtNLM"/>
    </source>
</evidence>
<dbReference type="Proteomes" id="UP000663791">
    <property type="component" value="Unassembled WGS sequence"/>
</dbReference>
<evidence type="ECO:0000313" key="1">
    <source>
        <dbReference type="EMBL" id="MBM9459346.1"/>
    </source>
</evidence>
<proteinExistence type="predicted"/>
<dbReference type="AlphaFoldDB" id="A0A938XZZ4"/>
<evidence type="ECO:0000313" key="2">
    <source>
        <dbReference type="Proteomes" id="UP000663791"/>
    </source>
</evidence>
<organism evidence="1 2">
    <name type="scientific">Nocardioides faecalis</name>
    <dbReference type="NCBI Taxonomy" id="2803858"/>
    <lineage>
        <taxon>Bacteria</taxon>
        <taxon>Bacillati</taxon>
        <taxon>Actinomycetota</taxon>
        <taxon>Actinomycetes</taxon>
        <taxon>Propionibacteriales</taxon>
        <taxon>Nocardioidaceae</taxon>
        <taxon>Nocardioides</taxon>
    </lineage>
</organism>
<protein>
    <recommendedName>
        <fullName evidence="3">LPXTG cell wall anchor domain-containing protein</fullName>
    </recommendedName>
</protein>
<dbReference type="EMBL" id="JAERTX010000004">
    <property type="protein sequence ID" value="MBM9459346.1"/>
    <property type="molecule type" value="Genomic_DNA"/>
</dbReference>
<gene>
    <name evidence="1" type="ORF">JK386_05475</name>
</gene>
<name>A0A938XZZ4_9ACTN</name>
<keyword evidence="2" id="KW-1185">Reference proteome</keyword>
<comment type="caution">
    <text evidence="1">The sequence shown here is derived from an EMBL/GenBank/DDBJ whole genome shotgun (WGS) entry which is preliminary data.</text>
</comment>